<keyword evidence="2 5" id="KW-0210">Decarboxylase</keyword>
<dbReference type="InterPro" id="IPR000183">
    <property type="entry name" value="Orn/DAP/Arg_de-COase"/>
</dbReference>
<comment type="catalytic activity">
    <reaction evidence="5 8">
        <text>meso-2,6-diaminopimelate + H(+) = L-lysine + CO2</text>
        <dbReference type="Rhea" id="RHEA:15101"/>
        <dbReference type="ChEBI" id="CHEBI:15378"/>
        <dbReference type="ChEBI" id="CHEBI:16526"/>
        <dbReference type="ChEBI" id="CHEBI:32551"/>
        <dbReference type="ChEBI" id="CHEBI:57791"/>
        <dbReference type="EC" id="4.1.1.20"/>
    </reaction>
</comment>
<keyword evidence="11" id="KW-1185">Reference proteome</keyword>
<evidence type="ECO:0000256" key="7">
    <source>
        <dbReference type="PIRSR" id="PIRSR600183-50"/>
    </source>
</evidence>
<feature type="binding site" evidence="5">
    <location>
        <position position="292"/>
    </location>
    <ligand>
        <name>substrate</name>
    </ligand>
</feature>
<proteinExistence type="inferred from homology"/>
<dbReference type="RefSeq" id="WP_307905115.1">
    <property type="nucleotide sequence ID" value="NZ_AP027059.1"/>
</dbReference>
<comment type="subunit">
    <text evidence="5">Homodimer.</text>
</comment>
<evidence type="ECO:0000256" key="4">
    <source>
        <dbReference type="ARBA" id="ARBA00023239"/>
    </source>
</evidence>
<keyword evidence="3 5" id="KW-0663">Pyridoxal phosphate</keyword>
<dbReference type="InterPro" id="IPR029066">
    <property type="entry name" value="PLP-binding_barrel"/>
</dbReference>
<dbReference type="GO" id="GO:0009089">
    <property type="term" value="P:lysine biosynthetic process via diaminopimelate"/>
    <property type="evidence" value="ECO:0007669"/>
    <property type="project" value="UniProtKB-UniRule"/>
</dbReference>
<feature type="domain" description="Orn/DAP/Arg decarboxylase 2 N-terminal" evidence="9">
    <location>
        <begin position="46"/>
        <end position="295"/>
    </location>
</feature>
<feature type="binding site" evidence="5">
    <location>
        <position position="333"/>
    </location>
    <ligand>
        <name>substrate</name>
    </ligand>
</feature>
<name>A0AAU9DFL9_9FUSO</name>
<dbReference type="InterPro" id="IPR009006">
    <property type="entry name" value="Ala_racemase/Decarboxylase_C"/>
</dbReference>
<evidence type="ECO:0000313" key="11">
    <source>
        <dbReference type="Proteomes" id="UP001321582"/>
    </source>
</evidence>
<dbReference type="SUPFAM" id="SSF51419">
    <property type="entry name" value="PLP-binding barrel"/>
    <property type="match status" value="1"/>
</dbReference>
<evidence type="ECO:0000256" key="3">
    <source>
        <dbReference type="ARBA" id="ARBA00022898"/>
    </source>
</evidence>
<dbReference type="GO" id="GO:0030170">
    <property type="term" value="F:pyridoxal phosphate binding"/>
    <property type="evidence" value="ECO:0007669"/>
    <property type="project" value="UniProtKB-UniRule"/>
</dbReference>
<dbReference type="SUPFAM" id="SSF50621">
    <property type="entry name" value="Alanine racemase C-terminal domain-like"/>
    <property type="match status" value="1"/>
</dbReference>
<protein>
    <recommendedName>
        <fullName evidence="5 6">Diaminopimelate decarboxylase</fullName>
        <shortName evidence="5">DAP decarboxylase</shortName>
        <shortName evidence="5">DAPDC</shortName>
        <ecNumber evidence="5 6">4.1.1.20</ecNumber>
    </recommendedName>
</protein>
<evidence type="ECO:0000256" key="8">
    <source>
        <dbReference type="RuleBase" id="RU003738"/>
    </source>
</evidence>
<accession>A0AAU9DFL9</accession>
<dbReference type="InterPro" id="IPR022644">
    <property type="entry name" value="De-COase2_N"/>
</dbReference>
<gene>
    <name evidence="5 10" type="primary">lysA</name>
    <name evidence="10" type="ORF">HLVA_07510</name>
</gene>
<dbReference type="InterPro" id="IPR002986">
    <property type="entry name" value="DAP_deCOOHase_LysA"/>
</dbReference>
<evidence type="ECO:0000313" key="10">
    <source>
        <dbReference type="EMBL" id="BDU50182.1"/>
    </source>
</evidence>
<evidence type="ECO:0000256" key="2">
    <source>
        <dbReference type="ARBA" id="ARBA00022793"/>
    </source>
</evidence>
<keyword evidence="5 8" id="KW-0457">Lysine biosynthesis</keyword>
<dbReference type="Gene3D" id="2.40.37.10">
    <property type="entry name" value="Lyase, Ornithine Decarboxylase, Chain A, domain 1"/>
    <property type="match status" value="1"/>
</dbReference>
<comment type="function">
    <text evidence="5">Specifically catalyzes the decarboxylation of meso-diaminopimelate (meso-DAP) to L-lysine.</text>
</comment>
<keyword evidence="5" id="KW-0028">Amino-acid biosynthesis</keyword>
<dbReference type="HAMAP" id="MF_02120">
    <property type="entry name" value="LysA"/>
    <property type="match status" value="1"/>
</dbReference>
<comment type="cofactor">
    <cofactor evidence="1 5 7 8">
        <name>pyridoxal 5'-phosphate</name>
        <dbReference type="ChEBI" id="CHEBI:597326"/>
    </cofactor>
</comment>
<evidence type="ECO:0000256" key="6">
    <source>
        <dbReference type="NCBIfam" id="TIGR01048"/>
    </source>
</evidence>
<feature type="modified residue" description="N6-(pyridoxal phosphate)lysine" evidence="5 7">
    <location>
        <position position="67"/>
    </location>
</feature>
<feature type="binding site" evidence="5">
    <location>
        <begin position="289"/>
        <end position="292"/>
    </location>
    <ligand>
        <name>pyridoxal 5'-phosphate</name>
        <dbReference type="ChEBI" id="CHEBI:597326"/>
    </ligand>
</feature>
<dbReference type="PANTHER" id="PTHR43727">
    <property type="entry name" value="DIAMINOPIMELATE DECARBOXYLASE"/>
    <property type="match status" value="1"/>
</dbReference>
<dbReference type="PRINTS" id="PR01179">
    <property type="entry name" value="ODADCRBXLASE"/>
</dbReference>
<comment type="pathway">
    <text evidence="5 8">Amino-acid biosynthesis; L-lysine biosynthesis via DAP pathway; L-lysine from DL-2,6-diaminopimelate: step 1/1.</text>
</comment>
<organism evidence="10 11">
    <name type="scientific">Haliovirga abyssi</name>
    <dbReference type="NCBI Taxonomy" id="2996794"/>
    <lineage>
        <taxon>Bacteria</taxon>
        <taxon>Fusobacteriati</taxon>
        <taxon>Fusobacteriota</taxon>
        <taxon>Fusobacteriia</taxon>
        <taxon>Fusobacteriales</taxon>
        <taxon>Haliovirgaceae</taxon>
        <taxon>Haliovirga</taxon>
    </lineage>
</organism>
<feature type="binding site" evidence="5">
    <location>
        <position position="247"/>
    </location>
    <ligand>
        <name>pyridoxal 5'-phosphate</name>
        <dbReference type="ChEBI" id="CHEBI:597326"/>
    </ligand>
</feature>
<dbReference type="KEGG" id="haby:HLVA_07510"/>
<dbReference type="GO" id="GO:0008836">
    <property type="term" value="F:diaminopimelate decarboxylase activity"/>
    <property type="evidence" value="ECO:0007669"/>
    <property type="project" value="UniProtKB-UniRule"/>
</dbReference>
<dbReference type="EC" id="4.1.1.20" evidence="5 6"/>
<keyword evidence="4 5" id="KW-0456">Lyase</keyword>
<dbReference type="EMBL" id="AP027059">
    <property type="protein sequence ID" value="BDU50182.1"/>
    <property type="molecule type" value="Genomic_DNA"/>
</dbReference>
<feature type="active site" description="Proton donor" evidence="7">
    <location>
        <position position="360"/>
    </location>
</feature>
<dbReference type="AlphaFoldDB" id="A0AAU9DFL9"/>
<sequence length="436" mass="48910">MAVLHGTMKVKDNGHLLIGGVDVVEVARESEFPVYVLDEELLRKNMREYRKTFEKYYPNSMVHYASKALMTLAMCKIVESEGLGIDVVSGGELYTAIKAGFPMDKVVMHGNNKSVNEIKMGIENGVKIVIDNFYEIELVDKITKELNKSVDVLLRIKPGIHADTHHYVSTGHEDSKFGFIIKEDTAKKAIKQVVEKELINFKGIHMHIGSQIFNVTGYEKSIEIMADFIKELKEENIIVKEFDLGGGLGVIYTQEDDPMSITDFVKLLIEYVKREFEKRELELPKLMVEPGRSIVGEAGTTVYQVGSITEVPGIRKYIAINGGMGDNIRPALYGSKYDAVIANRMNGKEEELVTVAGKCCETGDIILKDIKLNEPKSGDVLAVFTTGAYNYTMASNYNRLPIPGVMLVNNGQKEWIVKPQSYEDILRNDIIPERLK</sequence>
<comment type="similarity">
    <text evidence="5">Belongs to the Orn/Lys/Arg decarboxylase class-II family. LysA subfamily.</text>
</comment>
<evidence type="ECO:0000256" key="1">
    <source>
        <dbReference type="ARBA" id="ARBA00001933"/>
    </source>
</evidence>
<evidence type="ECO:0000259" key="9">
    <source>
        <dbReference type="Pfam" id="PF02784"/>
    </source>
</evidence>
<feature type="binding site" evidence="5">
    <location>
        <position position="361"/>
    </location>
    <ligand>
        <name>substrate</name>
    </ligand>
</feature>
<dbReference type="FunFam" id="3.20.20.10:FF:000003">
    <property type="entry name" value="Diaminopimelate decarboxylase"/>
    <property type="match status" value="1"/>
</dbReference>
<dbReference type="PANTHER" id="PTHR43727:SF2">
    <property type="entry name" value="GROUP IV DECARBOXYLASE"/>
    <property type="match status" value="1"/>
</dbReference>
<dbReference type="CDD" id="cd06828">
    <property type="entry name" value="PLPDE_III_DapDC"/>
    <property type="match status" value="1"/>
</dbReference>
<feature type="binding site" evidence="5">
    <location>
        <position position="389"/>
    </location>
    <ligand>
        <name>pyridoxal 5'-phosphate</name>
        <dbReference type="ChEBI" id="CHEBI:597326"/>
    </ligand>
</feature>
<reference evidence="10 11" key="1">
    <citation type="submission" date="2022-11" db="EMBL/GenBank/DDBJ databases">
        <title>Haliovirga abyssi gen. nov., sp. nov., a mesophilic fermentative bacterium isolated from the Iheya North hydrothermal field and the proposal of Haliovirgaceae fam. nov.</title>
        <authorList>
            <person name="Miyazaki U."/>
            <person name="Tame A."/>
            <person name="Miyazaki J."/>
            <person name="Takai K."/>
            <person name="Sawayama S."/>
            <person name="Kitajima M."/>
            <person name="Okamoto A."/>
            <person name="Nakagawa S."/>
        </authorList>
    </citation>
    <scope>NUCLEOTIDE SEQUENCE [LARGE SCALE GENOMIC DNA]</scope>
    <source>
        <strain evidence="10 11">IC12</strain>
    </source>
</reference>
<dbReference type="Proteomes" id="UP001321582">
    <property type="component" value="Chromosome"/>
</dbReference>
<dbReference type="Pfam" id="PF02784">
    <property type="entry name" value="Orn_Arg_deC_N"/>
    <property type="match status" value="1"/>
</dbReference>
<dbReference type="PRINTS" id="PR01181">
    <property type="entry name" value="DAPDCRBXLASE"/>
</dbReference>
<evidence type="ECO:0000256" key="5">
    <source>
        <dbReference type="HAMAP-Rule" id="MF_02120"/>
    </source>
</evidence>
<dbReference type="NCBIfam" id="TIGR01048">
    <property type="entry name" value="lysA"/>
    <property type="match status" value="1"/>
</dbReference>
<feature type="binding site" evidence="5">
    <location>
        <position position="329"/>
    </location>
    <ligand>
        <name>substrate</name>
    </ligand>
</feature>
<dbReference type="Gene3D" id="3.20.20.10">
    <property type="entry name" value="Alanine racemase"/>
    <property type="match status" value="1"/>
</dbReference>
<feature type="binding site" evidence="5">
    <location>
        <position position="389"/>
    </location>
    <ligand>
        <name>substrate</name>
    </ligand>
</feature>